<organism evidence="1">
    <name type="scientific">marine sediment metagenome</name>
    <dbReference type="NCBI Taxonomy" id="412755"/>
    <lineage>
        <taxon>unclassified sequences</taxon>
        <taxon>metagenomes</taxon>
        <taxon>ecological metagenomes</taxon>
    </lineage>
</organism>
<protein>
    <recommendedName>
        <fullName evidence="2">Modification methylase EcoRI</fullName>
    </recommendedName>
</protein>
<gene>
    <name evidence="1" type="ORF">LCGC14_2144110</name>
</gene>
<proteinExistence type="predicted"/>
<name>A0A0F9GAG4_9ZZZZ</name>
<evidence type="ECO:0000313" key="1">
    <source>
        <dbReference type="EMBL" id="KKL66525.1"/>
    </source>
</evidence>
<accession>A0A0F9GAG4</accession>
<dbReference type="GO" id="GO:0003676">
    <property type="term" value="F:nucleic acid binding"/>
    <property type="evidence" value="ECO:0007669"/>
    <property type="project" value="InterPro"/>
</dbReference>
<dbReference type="InterPro" id="IPR002052">
    <property type="entry name" value="DNA_methylase_N6_adenine_CS"/>
</dbReference>
<dbReference type="PROSITE" id="PS00092">
    <property type="entry name" value="N6_MTASE"/>
    <property type="match status" value="1"/>
</dbReference>
<dbReference type="EMBL" id="LAZR01027172">
    <property type="protein sequence ID" value="KKL66525.1"/>
    <property type="molecule type" value="Genomic_DNA"/>
</dbReference>
<dbReference type="GO" id="GO:0008168">
    <property type="term" value="F:methyltransferase activity"/>
    <property type="evidence" value="ECO:0007669"/>
    <property type="project" value="InterPro"/>
</dbReference>
<evidence type="ECO:0008006" key="2">
    <source>
        <dbReference type="Google" id="ProtNLM"/>
    </source>
</evidence>
<dbReference type="AlphaFoldDB" id="A0A0F9GAG4"/>
<sequence>MNALKNKELEKKINLRLLKNKKNTTTPLKQGGDFRSPECIELLKKADIIVTNPPFSLFREYVAQLINHNKKFIIIGNDNTITYKEIFKLIKKNKIWSGFSRAKEFYKPDGSTQKFGNVGWFTNLKHKKRNEDLILYKKYNKKEYPQYDNYDAIEVSKVSNIPIDYKGVMGVPINFLDKHNPDQFEIVGSNRGIDQDQNGVYGRSSFLNGKEKFKRLFIKNKKPKLK</sequence>
<dbReference type="Pfam" id="PF13651">
    <property type="entry name" value="EcoRI_methylase"/>
    <property type="match status" value="1"/>
</dbReference>
<reference evidence="1" key="1">
    <citation type="journal article" date="2015" name="Nature">
        <title>Complex archaea that bridge the gap between prokaryotes and eukaryotes.</title>
        <authorList>
            <person name="Spang A."/>
            <person name="Saw J.H."/>
            <person name="Jorgensen S.L."/>
            <person name="Zaremba-Niedzwiedzka K."/>
            <person name="Martijn J."/>
            <person name="Lind A.E."/>
            <person name="van Eijk R."/>
            <person name="Schleper C."/>
            <person name="Guy L."/>
            <person name="Ettema T.J."/>
        </authorList>
    </citation>
    <scope>NUCLEOTIDE SEQUENCE</scope>
</reference>
<dbReference type="InterPro" id="IPR025247">
    <property type="entry name" value="EcoRI-like_methylase"/>
</dbReference>
<comment type="caution">
    <text evidence="1">The sequence shown here is derived from an EMBL/GenBank/DDBJ whole genome shotgun (WGS) entry which is preliminary data.</text>
</comment>
<dbReference type="GO" id="GO:0032259">
    <property type="term" value="P:methylation"/>
    <property type="evidence" value="ECO:0007669"/>
    <property type="project" value="InterPro"/>
</dbReference>